<dbReference type="AlphaFoldDB" id="A0A1V1HYB8"/>
<dbReference type="KEGG" id="ril:CRIB_205"/>
<name>A0A1V1HYB8_9FIRM</name>
<reference evidence="1 2" key="1">
    <citation type="submission" date="2014-04" db="EMBL/GenBank/DDBJ databases">
        <authorList>
            <person name="Hornung B.V."/>
        </authorList>
    </citation>
    <scope>NUCLEOTIDE SEQUENCE [LARGE SCALE GENOMIC DNA]</scope>
    <source>
        <strain evidence="1 2">CRIB</strain>
    </source>
</reference>
<dbReference type="GeneID" id="82204387"/>
<dbReference type="RefSeq" id="WP_180702728.1">
    <property type="nucleotide sequence ID" value="NZ_LN555523.1"/>
</dbReference>
<dbReference type="EMBL" id="LN555523">
    <property type="protein sequence ID" value="CED92962.1"/>
    <property type="molecule type" value="Genomic_DNA"/>
</dbReference>
<keyword evidence="2" id="KW-1185">Reference proteome</keyword>
<accession>A0A1V1HYB8</accession>
<dbReference type="Proteomes" id="UP000245622">
    <property type="component" value="Chromosome 1"/>
</dbReference>
<evidence type="ECO:0000313" key="2">
    <source>
        <dbReference type="Proteomes" id="UP000245622"/>
    </source>
</evidence>
<protein>
    <recommendedName>
        <fullName evidence="3">Phage protein</fullName>
    </recommendedName>
</protein>
<evidence type="ECO:0000313" key="1">
    <source>
        <dbReference type="EMBL" id="CED92962.1"/>
    </source>
</evidence>
<organism evidence="1 2">
    <name type="scientific">Romboutsia ilealis</name>
    <dbReference type="NCBI Taxonomy" id="1115758"/>
    <lineage>
        <taxon>Bacteria</taxon>
        <taxon>Bacillati</taxon>
        <taxon>Bacillota</taxon>
        <taxon>Clostridia</taxon>
        <taxon>Peptostreptococcales</taxon>
        <taxon>Peptostreptococcaceae</taxon>
        <taxon>Romboutsia</taxon>
    </lineage>
</organism>
<sequence>MINKIQFEGINKGIIFRNDRIIKFKLENVGSSKKNKTALVSTFDMDKLDLLEMSKEKTILIDGEFYETSYKDKNDNWINGYCINAKTIILK</sequence>
<proteinExistence type="predicted"/>
<gene>
    <name evidence="1" type="ORF">CRIB_205</name>
</gene>
<evidence type="ECO:0008006" key="3">
    <source>
        <dbReference type="Google" id="ProtNLM"/>
    </source>
</evidence>